<dbReference type="EMBL" id="PGOL01000696">
    <property type="protein sequence ID" value="PKI66065.1"/>
    <property type="molecule type" value="Genomic_DNA"/>
</dbReference>
<dbReference type="InterPro" id="IPR040358">
    <property type="entry name" value="At4g22758-like"/>
</dbReference>
<organism evidence="1 2">
    <name type="scientific">Punica granatum</name>
    <name type="common">Pomegranate</name>
    <dbReference type="NCBI Taxonomy" id="22663"/>
    <lineage>
        <taxon>Eukaryota</taxon>
        <taxon>Viridiplantae</taxon>
        <taxon>Streptophyta</taxon>
        <taxon>Embryophyta</taxon>
        <taxon>Tracheophyta</taxon>
        <taxon>Spermatophyta</taxon>
        <taxon>Magnoliopsida</taxon>
        <taxon>eudicotyledons</taxon>
        <taxon>Gunneridae</taxon>
        <taxon>Pentapetalae</taxon>
        <taxon>rosids</taxon>
        <taxon>malvids</taxon>
        <taxon>Myrtales</taxon>
        <taxon>Lythraceae</taxon>
        <taxon>Punica</taxon>
    </lineage>
</organism>
<dbReference type="PANTHER" id="PTHR33270:SF24">
    <property type="entry name" value="EXPRESSED PROTEIN"/>
    <property type="match status" value="1"/>
</dbReference>
<evidence type="ECO:0000313" key="1">
    <source>
        <dbReference type="EMBL" id="PKI66065.1"/>
    </source>
</evidence>
<comment type="caution">
    <text evidence="1">The sequence shown here is derived from an EMBL/GenBank/DDBJ whole genome shotgun (WGS) entry which is preliminary data.</text>
</comment>
<dbReference type="Proteomes" id="UP000233551">
    <property type="component" value="Unassembled WGS sequence"/>
</dbReference>
<accession>A0A2I0KBZ9</accession>
<dbReference type="Pfam" id="PF23156">
    <property type="entry name" value="DUF7054"/>
    <property type="match status" value="1"/>
</dbReference>
<dbReference type="STRING" id="22663.A0A2I0KBZ9"/>
<proteinExistence type="predicted"/>
<dbReference type="InterPro" id="IPR055482">
    <property type="entry name" value="DUF7054"/>
</dbReference>
<protein>
    <submittedName>
        <fullName evidence="1">Uncharacterized protein</fullName>
    </submittedName>
</protein>
<dbReference type="GeneID" id="116200783"/>
<sequence>MPTSKHRKGSRGNNDRTRRGSLVMEKASSFHGRTMMWAAEEAAEGKQLQRPRTVPNLVLAHGGLGKMAPHGVKDEQRPRLTKLLLNATISGSVGAEQVVMRPEETVEDLISAAVRGYVKKGRRPVLVTADPTCFDLHFSQFSLESLDREEKLMELGSRNFFVCLKKPNTVLAGEGRSSDTVAASSSAATCSQEAEIAAGSCFEWLRLMDFLL</sequence>
<dbReference type="AlphaFoldDB" id="A0A2I0KBZ9"/>
<reference evidence="1 2" key="1">
    <citation type="submission" date="2017-11" db="EMBL/GenBank/DDBJ databases">
        <title>De-novo sequencing of pomegranate (Punica granatum L.) genome.</title>
        <authorList>
            <person name="Akparov Z."/>
            <person name="Amiraslanov A."/>
            <person name="Hajiyeva S."/>
            <person name="Abbasov M."/>
            <person name="Kaur K."/>
            <person name="Hamwieh A."/>
            <person name="Solovyev V."/>
            <person name="Salamov A."/>
            <person name="Braich B."/>
            <person name="Kosarev P."/>
            <person name="Mahmoud A."/>
            <person name="Hajiyev E."/>
            <person name="Babayeva S."/>
            <person name="Izzatullayeva V."/>
            <person name="Mammadov A."/>
            <person name="Mammadov A."/>
            <person name="Sharifova S."/>
            <person name="Ojaghi J."/>
            <person name="Eynullazada K."/>
            <person name="Bayramov B."/>
            <person name="Abdulazimova A."/>
            <person name="Shahmuradov I."/>
        </authorList>
    </citation>
    <scope>NUCLEOTIDE SEQUENCE [LARGE SCALE GENOMIC DNA]</scope>
    <source>
        <strain evidence="2">cv. AG2017</strain>
        <tissue evidence="1">Leaf</tissue>
    </source>
</reference>
<keyword evidence="2" id="KW-1185">Reference proteome</keyword>
<dbReference type="PANTHER" id="PTHR33270">
    <property type="entry name" value="BNAC05G50380D PROTEIN"/>
    <property type="match status" value="1"/>
</dbReference>
<evidence type="ECO:0000313" key="2">
    <source>
        <dbReference type="Proteomes" id="UP000233551"/>
    </source>
</evidence>
<name>A0A2I0KBZ9_PUNGR</name>
<dbReference type="OrthoDB" id="651546at2759"/>
<gene>
    <name evidence="1" type="ORF">CRG98_013560</name>
</gene>